<name>A0AAI9FT16_STEMA</name>
<dbReference type="Proteomes" id="UP001218208">
    <property type="component" value="Unassembled WGS sequence"/>
</dbReference>
<dbReference type="SUPFAM" id="SSF46785">
    <property type="entry name" value="Winged helix' DNA-binding domain"/>
    <property type="match status" value="2"/>
</dbReference>
<comment type="caution">
    <text evidence="2">The sequence shown here is derived from an EMBL/GenBank/DDBJ whole genome shotgun (WGS) entry which is preliminary data.</text>
</comment>
<gene>
    <name evidence="2" type="ORF">QEG23_000003</name>
</gene>
<dbReference type="RefSeq" id="WP_110710653.1">
    <property type="nucleotide sequence ID" value="NZ_CP029773.1"/>
</dbReference>
<proteinExistence type="inferred from homology"/>
<evidence type="ECO:0000313" key="3">
    <source>
        <dbReference type="Proteomes" id="UP001218208"/>
    </source>
</evidence>
<dbReference type="AlphaFoldDB" id="A0AAI9FT16"/>
<comment type="similarity">
    <text evidence="1">Belongs to the UPF0502 family.</text>
</comment>
<dbReference type="HAMAP" id="MF_01584">
    <property type="entry name" value="UPF0502"/>
    <property type="match status" value="1"/>
</dbReference>
<dbReference type="Gene3D" id="1.10.10.10">
    <property type="entry name" value="Winged helix-like DNA-binding domain superfamily/Winged helix DNA-binding domain"/>
    <property type="match status" value="2"/>
</dbReference>
<dbReference type="Pfam" id="PF04337">
    <property type="entry name" value="DUF480"/>
    <property type="match status" value="1"/>
</dbReference>
<dbReference type="InterPro" id="IPR007432">
    <property type="entry name" value="DUF480"/>
</dbReference>
<accession>A0AAI9FT16</accession>
<dbReference type="InterPro" id="IPR036390">
    <property type="entry name" value="WH_DNA-bd_sf"/>
</dbReference>
<organism evidence="2 3">
    <name type="scientific">Stenotrophomonas maltophilia</name>
    <name type="common">Pseudomonas maltophilia</name>
    <name type="synonym">Xanthomonas maltophilia</name>
    <dbReference type="NCBI Taxonomy" id="40324"/>
    <lineage>
        <taxon>Bacteria</taxon>
        <taxon>Pseudomonadati</taxon>
        <taxon>Pseudomonadota</taxon>
        <taxon>Gammaproteobacteria</taxon>
        <taxon>Lysobacterales</taxon>
        <taxon>Lysobacteraceae</taxon>
        <taxon>Stenotrophomonas</taxon>
        <taxon>Stenotrophomonas maltophilia group</taxon>
    </lineage>
</organism>
<sequence>MTDSVQTPDVPLLDAVQARLLGCLVEKEATTPDTYPLTVNAAQSAANQKTAREPVMNVDAGSVQHALRQLETLGLARQHFSSRADRYEHRLQAALDLTRQQTVLLAMLLLRGPQTLGELVTRSERLHRFADADEARHAIERLQQRALLVVLPRASGQREDRYVHLLCGEVDGAALAARYASSGGGSGGGSDAADPGLAERVAQLEAAVAELQAQLAELRGN</sequence>
<protein>
    <submittedName>
        <fullName evidence="2">YceH family protein</fullName>
    </submittedName>
</protein>
<evidence type="ECO:0000313" key="2">
    <source>
        <dbReference type="EMBL" id="EKT4090535.1"/>
    </source>
</evidence>
<dbReference type="EMBL" id="ABLOJW010000001">
    <property type="protein sequence ID" value="EKT4090535.1"/>
    <property type="molecule type" value="Genomic_DNA"/>
</dbReference>
<dbReference type="PANTHER" id="PTHR38768">
    <property type="entry name" value="UPF0502 PROTEIN YCEH"/>
    <property type="match status" value="1"/>
</dbReference>
<reference evidence="2" key="1">
    <citation type="submission" date="2022-07" db="EMBL/GenBank/DDBJ databases">
        <authorList>
            <consortium name="DAFM: The Division of Animal and Food Microbiology"/>
        </authorList>
    </citation>
    <scope>NUCLEOTIDE SEQUENCE</scope>
    <source>
        <strain evidence="2">19MO01SH01-2</strain>
    </source>
</reference>
<dbReference type="InterPro" id="IPR036388">
    <property type="entry name" value="WH-like_DNA-bd_sf"/>
</dbReference>
<dbReference type="PANTHER" id="PTHR38768:SF1">
    <property type="entry name" value="UPF0502 PROTEIN YCEH"/>
    <property type="match status" value="1"/>
</dbReference>
<evidence type="ECO:0000256" key="1">
    <source>
        <dbReference type="HAMAP-Rule" id="MF_01584"/>
    </source>
</evidence>